<evidence type="ECO:0000259" key="2">
    <source>
        <dbReference type="Pfam" id="PF01370"/>
    </source>
</evidence>
<dbReference type="EMBL" id="AVPG01000003">
    <property type="protein sequence ID" value="KGX88130.1"/>
    <property type="molecule type" value="Genomic_DNA"/>
</dbReference>
<dbReference type="Pfam" id="PF01370">
    <property type="entry name" value="Epimerase"/>
    <property type="match status" value="1"/>
</dbReference>
<dbReference type="InterPro" id="IPR010099">
    <property type="entry name" value="SDR39U1"/>
</dbReference>
<gene>
    <name evidence="4" type="ORF">N784_10310</name>
</gene>
<protein>
    <submittedName>
        <fullName evidence="4">Multidrug MFS transporter</fullName>
    </submittedName>
</protein>
<dbReference type="Pfam" id="PF08338">
    <property type="entry name" value="DUF1731"/>
    <property type="match status" value="1"/>
</dbReference>
<dbReference type="OrthoDB" id="9801773at2"/>
<sequence>MKIAITGGTGFVGTHVTKYLISKGHDVYILTRNPDKYENKERITYVGWLQDKYKPQEELPTLNAIVHLAGENLNSGRWTESRKEKILQSRLKGTEAVIDLIRKMEHKPDVLINASAIGYYGTSETKMFTENTTTSGDDFLAHVVEKWENTATQAKELGVRTALLRFGVILGEEGALQKMAMPYKFMAGGTLGNGEQWMSWIHIDDIVGLIDFSIREPNASGAINATAPNPKRNKEFGQLIGKVLNRPHWIPAPTFALQLLLGEMSTLVLEGQYVYPQKALELGYTFQYPELKPALENIFSKKGG</sequence>
<accession>A0A0A5GAJ2</accession>
<dbReference type="SUPFAM" id="SSF51735">
    <property type="entry name" value="NAD(P)-binding Rossmann-fold domains"/>
    <property type="match status" value="1"/>
</dbReference>
<dbReference type="Gene3D" id="3.40.50.720">
    <property type="entry name" value="NAD(P)-binding Rossmann-like Domain"/>
    <property type="match status" value="1"/>
</dbReference>
<dbReference type="CDD" id="cd05242">
    <property type="entry name" value="SDR_a8"/>
    <property type="match status" value="1"/>
</dbReference>
<comment type="caution">
    <text evidence="4">The sequence shown here is derived from an EMBL/GenBank/DDBJ whole genome shotgun (WGS) entry which is preliminary data.</text>
</comment>
<organism evidence="4 5">
    <name type="scientific">Pontibacillus litoralis JSM 072002</name>
    <dbReference type="NCBI Taxonomy" id="1385512"/>
    <lineage>
        <taxon>Bacteria</taxon>
        <taxon>Bacillati</taxon>
        <taxon>Bacillota</taxon>
        <taxon>Bacilli</taxon>
        <taxon>Bacillales</taxon>
        <taxon>Bacillaceae</taxon>
        <taxon>Pontibacillus</taxon>
    </lineage>
</organism>
<dbReference type="AlphaFoldDB" id="A0A0A5GAJ2"/>
<dbReference type="PANTHER" id="PTHR11092">
    <property type="entry name" value="SUGAR NUCLEOTIDE EPIMERASE RELATED"/>
    <property type="match status" value="1"/>
</dbReference>
<comment type="similarity">
    <text evidence="1">Belongs to the NAD(P)-dependent epimerase/dehydratase family. SDR39U1 subfamily.</text>
</comment>
<dbReference type="Proteomes" id="UP000030401">
    <property type="component" value="Unassembled WGS sequence"/>
</dbReference>
<proteinExistence type="inferred from homology"/>
<dbReference type="NCBIfam" id="TIGR01777">
    <property type="entry name" value="yfcH"/>
    <property type="match status" value="1"/>
</dbReference>
<dbReference type="eggNOG" id="COG1090">
    <property type="taxonomic scope" value="Bacteria"/>
</dbReference>
<feature type="domain" description="DUF1731" evidence="3">
    <location>
        <begin position="252"/>
        <end position="298"/>
    </location>
</feature>
<dbReference type="InterPro" id="IPR036291">
    <property type="entry name" value="NAD(P)-bd_dom_sf"/>
</dbReference>
<dbReference type="RefSeq" id="WP_036832409.1">
    <property type="nucleotide sequence ID" value="NZ_AVPG01000003.1"/>
</dbReference>
<dbReference type="PANTHER" id="PTHR11092:SF0">
    <property type="entry name" value="EPIMERASE FAMILY PROTEIN SDR39U1"/>
    <property type="match status" value="1"/>
</dbReference>
<keyword evidence="5" id="KW-1185">Reference proteome</keyword>
<dbReference type="InterPro" id="IPR001509">
    <property type="entry name" value="Epimerase_deHydtase"/>
</dbReference>
<evidence type="ECO:0000313" key="4">
    <source>
        <dbReference type="EMBL" id="KGX88130.1"/>
    </source>
</evidence>
<evidence type="ECO:0000256" key="1">
    <source>
        <dbReference type="ARBA" id="ARBA00009353"/>
    </source>
</evidence>
<feature type="domain" description="NAD-dependent epimerase/dehydratase" evidence="2">
    <location>
        <begin position="3"/>
        <end position="220"/>
    </location>
</feature>
<dbReference type="STRING" id="1385512.N784_10310"/>
<dbReference type="InterPro" id="IPR013549">
    <property type="entry name" value="DUF1731"/>
</dbReference>
<reference evidence="4 5" key="1">
    <citation type="submission" date="2013-08" db="EMBL/GenBank/DDBJ databases">
        <authorList>
            <person name="Huang J."/>
            <person name="Wang G."/>
        </authorList>
    </citation>
    <scope>NUCLEOTIDE SEQUENCE [LARGE SCALE GENOMIC DNA]</scope>
    <source>
        <strain evidence="4 5">JSM 072002</strain>
    </source>
</reference>
<name>A0A0A5GAJ2_9BACI</name>
<evidence type="ECO:0000259" key="3">
    <source>
        <dbReference type="Pfam" id="PF08338"/>
    </source>
</evidence>
<evidence type="ECO:0000313" key="5">
    <source>
        <dbReference type="Proteomes" id="UP000030401"/>
    </source>
</evidence>